<dbReference type="InterPro" id="IPR012337">
    <property type="entry name" value="RNaseH-like_sf"/>
</dbReference>
<organism evidence="2 3">
    <name type="scientific">Coffea arabica</name>
    <name type="common">Arabian coffee</name>
    <dbReference type="NCBI Taxonomy" id="13443"/>
    <lineage>
        <taxon>Eukaryota</taxon>
        <taxon>Viridiplantae</taxon>
        <taxon>Streptophyta</taxon>
        <taxon>Embryophyta</taxon>
        <taxon>Tracheophyta</taxon>
        <taxon>Spermatophyta</taxon>
        <taxon>Magnoliopsida</taxon>
        <taxon>eudicotyledons</taxon>
        <taxon>Gunneridae</taxon>
        <taxon>Pentapetalae</taxon>
        <taxon>asterids</taxon>
        <taxon>lamiids</taxon>
        <taxon>Gentianales</taxon>
        <taxon>Rubiaceae</taxon>
        <taxon>Ixoroideae</taxon>
        <taxon>Gardenieae complex</taxon>
        <taxon>Bertiereae - Coffeeae clade</taxon>
        <taxon>Coffeeae</taxon>
        <taxon>Coffea</taxon>
    </lineage>
</organism>
<keyword evidence="2" id="KW-1185">Reference proteome</keyword>
<proteinExistence type="predicted"/>
<dbReference type="RefSeq" id="XP_071923139.1">
    <property type="nucleotide sequence ID" value="XM_072067038.1"/>
</dbReference>
<gene>
    <name evidence="3" type="primary">LOC140015141</name>
</gene>
<dbReference type="SUPFAM" id="SSF53098">
    <property type="entry name" value="Ribonuclease H-like"/>
    <property type="match status" value="1"/>
</dbReference>
<name>A0ABM4VUD1_COFAR</name>
<dbReference type="Pfam" id="PF13966">
    <property type="entry name" value="zf-RVT"/>
    <property type="match status" value="1"/>
</dbReference>
<sequence length="282" mass="32046">MVCMLTPNGEFSIASALSLVRSHSNRSLGAACIWHRSLPITISFFMFRLVSDRLPLLEQLRRFGVQGPSRCCCCIDPQEERLNHMFCTGEAARQVWKVFEIQERRSSRISSARHMAIAWWIQPAPHRYFAFVYRLLPSLICWELWRARTSALMQGGGYKVNTDGCSLGNPGMSGGGGLLRDSQEGFLFGFSCFFGVITSLHAELQALVYRVELDDLLRFQSLFQSITHCFREANKPSDRLAKMGATRGSDALFDSFVELPPMARGDIRMDRLGFPSFWRRIL</sequence>
<dbReference type="InterPro" id="IPR053151">
    <property type="entry name" value="RNase_H-like"/>
</dbReference>
<dbReference type="PANTHER" id="PTHR47723">
    <property type="entry name" value="OS05G0353850 PROTEIN"/>
    <property type="match status" value="1"/>
</dbReference>
<dbReference type="GeneID" id="140015141"/>
<evidence type="ECO:0000313" key="2">
    <source>
        <dbReference type="Proteomes" id="UP001652660"/>
    </source>
</evidence>
<protein>
    <recommendedName>
        <fullName evidence="1">Reverse transcriptase zinc-binding domain-containing protein</fullName>
    </recommendedName>
</protein>
<reference evidence="3" key="1">
    <citation type="submission" date="2025-08" db="UniProtKB">
        <authorList>
            <consortium name="RefSeq"/>
        </authorList>
    </citation>
    <scope>IDENTIFICATION</scope>
    <source>
        <tissue evidence="3">Leaves</tissue>
    </source>
</reference>
<evidence type="ECO:0000259" key="1">
    <source>
        <dbReference type="Pfam" id="PF13966"/>
    </source>
</evidence>
<dbReference type="Gene3D" id="3.30.420.10">
    <property type="entry name" value="Ribonuclease H-like superfamily/Ribonuclease H"/>
    <property type="match status" value="1"/>
</dbReference>
<evidence type="ECO:0000313" key="3">
    <source>
        <dbReference type="RefSeq" id="XP_071923139.1"/>
    </source>
</evidence>
<dbReference type="PANTHER" id="PTHR47723:SF19">
    <property type="entry name" value="POLYNUCLEOTIDYL TRANSFERASE, RIBONUCLEASE H-LIKE SUPERFAMILY PROTEIN"/>
    <property type="match status" value="1"/>
</dbReference>
<dbReference type="InterPro" id="IPR036397">
    <property type="entry name" value="RNaseH_sf"/>
</dbReference>
<feature type="domain" description="Reverse transcriptase zinc-binding" evidence="1">
    <location>
        <begin position="11"/>
        <end position="96"/>
    </location>
</feature>
<dbReference type="InterPro" id="IPR026960">
    <property type="entry name" value="RVT-Znf"/>
</dbReference>
<accession>A0ABM4VUD1</accession>
<dbReference type="Proteomes" id="UP001652660">
    <property type="component" value="Chromosome 10e"/>
</dbReference>